<name>A0A210Q3P1_MIZYE</name>
<dbReference type="AlphaFoldDB" id="A0A210Q3P1"/>
<organism evidence="2 3">
    <name type="scientific">Mizuhopecten yessoensis</name>
    <name type="common">Japanese scallop</name>
    <name type="synonym">Patinopecten yessoensis</name>
    <dbReference type="NCBI Taxonomy" id="6573"/>
    <lineage>
        <taxon>Eukaryota</taxon>
        <taxon>Metazoa</taxon>
        <taxon>Spiralia</taxon>
        <taxon>Lophotrochozoa</taxon>
        <taxon>Mollusca</taxon>
        <taxon>Bivalvia</taxon>
        <taxon>Autobranchia</taxon>
        <taxon>Pteriomorphia</taxon>
        <taxon>Pectinida</taxon>
        <taxon>Pectinoidea</taxon>
        <taxon>Pectinidae</taxon>
        <taxon>Mizuhopecten</taxon>
    </lineage>
</organism>
<feature type="region of interest" description="Disordered" evidence="1">
    <location>
        <begin position="54"/>
        <end position="82"/>
    </location>
</feature>
<evidence type="ECO:0000313" key="3">
    <source>
        <dbReference type="Proteomes" id="UP000242188"/>
    </source>
</evidence>
<evidence type="ECO:0000313" key="2">
    <source>
        <dbReference type="EMBL" id="OWF43361.1"/>
    </source>
</evidence>
<comment type="caution">
    <text evidence="2">The sequence shown here is derived from an EMBL/GenBank/DDBJ whole genome shotgun (WGS) entry which is preliminary data.</text>
</comment>
<gene>
    <name evidence="2" type="ORF">KP79_PYT10071</name>
</gene>
<dbReference type="OrthoDB" id="2014201at2759"/>
<keyword evidence="3" id="KW-1185">Reference proteome</keyword>
<dbReference type="Proteomes" id="UP000242188">
    <property type="component" value="Unassembled WGS sequence"/>
</dbReference>
<protein>
    <submittedName>
        <fullName evidence="2">Uncharacterized protein</fullName>
    </submittedName>
</protein>
<evidence type="ECO:0000256" key="1">
    <source>
        <dbReference type="SAM" id="MobiDB-lite"/>
    </source>
</evidence>
<accession>A0A210Q3P1</accession>
<proteinExistence type="predicted"/>
<dbReference type="EMBL" id="NEDP02005114">
    <property type="protein sequence ID" value="OWF43361.1"/>
    <property type="molecule type" value="Genomic_DNA"/>
</dbReference>
<reference evidence="2 3" key="1">
    <citation type="journal article" date="2017" name="Nat. Ecol. Evol.">
        <title>Scallop genome provides insights into evolution of bilaterian karyotype and development.</title>
        <authorList>
            <person name="Wang S."/>
            <person name="Zhang J."/>
            <person name="Jiao W."/>
            <person name="Li J."/>
            <person name="Xun X."/>
            <person name="Sun Y."/>
            <person name="Guo X."/>
            <person name="Huan P."/>
            <person name="Dong B."/>
            <person name="Zhang L."/>
            <person name="Hu X."/>
            <person name="Sun X."/>
            <person name="Wang J."/>
            <person name="Zhao C."/>
            <person name="Wang Y."/>
            <person name="Wang D."/>
            <person name="Huang X."/>
            <person name="Wang R."/>
            <person name="Lv J."/>
            <person name="Li Y."/>
            <person name="Zhang Z."/>
            <person name="Liu B."/>
            <person name="Lu W."/>
            <person name="Hui Y."/>
            <person name="Liang J."/>
            <person name="Zhou Z."/>
            <person name="Hou R."/>
            <person name="Li X."/>
            <person name="Liu Y."/>
            <person name="Li H."/>
            <person name="Ning X."/>
            <person name="Lin Y."/>
            <person name="Zhao L."/>
            <person name="Xing Q."/>
            <person name="Dou J."/>
            <person name="Li Y."/>
            <person name="Mao J."/>
            <person name="Guo H."/>
            <person name="Dou H."/>
            <person name="Li T."/>
            <person name="Mu C."/>
            <person name="Jiang W."/>
            <person name="Fu Q."/>
            <person name="Fu X."/>
            <person name="Miao Y."/>
            <person name="Liu J."/>
            <person name="Yu Q."/>
            <person name="Li R."/>
            <person name="Liao H."/>
            <person name="Li X."/>
            <person name="Kong Y."/>
            <person name="Jiang Z."/>
            <person name="Chourrout D."/>
            <person name="Li R."/>
            <person name="Bao Z."/>
        </authorList>
    </citation>
    <scope>NUCLEOTIDE SEQUENCE [LARGE SCALE GENOMIC DNA]</scope>
    <source>
        <strain evidence="2 3">PY_sf001</strain>
    </source>
</reference>
<sequence length="146" mass="16885">MIFLSVVMQVVYWVMDHNNPNKQQANGIKQILSPPHTGDESVVELTREQIRLQSMSFSPPPPLLPAPQEDSKSPAQYNVMTDTDRPVTVKPYSITDQYHFKGCNSDDCERRHRWDKYQMDYMGRDSFDNILVRLNHSLASDVSHPH</sequence>